<dbReference type="EMBL" id="JBHLWH010000005">
    <property type="protein sequence ID" value="MFC0247260.1"/>
    <property type="molecule type" value="Genomic_DNA"/>
</dbReference>
<dbReference type="Pfam" id="PF00350">
    <property type="entry name" value="Dynamin_N"/>
    <property type="match status" value="1"/>
</dbReference>
<feature type="domain" description="Dynamin N-terminal" evidence="2">
    <location>
        <begin position="74"/>
        <end position="211"/>
    </location>
</feature>
<dbReference type="RefSeq" id="WP_378040010.1">
    <property type="nucleotide sequence ID" value="NZ_JBHLWH010000005.1"/>
</dbReference>
<sequence>MGCVSTDPTPVPPQRAAQAVDLLSRLRSELAGVSLPLGIDGAAEAARVRDAAVAQLDDYVLPRYRSLDAPLLAVVGGSTGAGKSTLVNALVGHAVTRSGAIRPTTRQPILLHHPEDVDWFTPDRVLPNLSRTTGHRAVPGTTVPAERVGVDPDPEAINSLVLVAEQALPAGLALLDAPDIDSIADENRRLAGQLLSAADLWIFVTTANRYADAVPWELLLDAAARDITVAVVLDRVPPGVEDEVATDLRGLLERQGLGSAGLFVVTESALDVQGMLPAGAVRPLRAWLESIAGDAGSRAAVARRTLNGVVRQLAEKTSELAAAEDDQRHAAARLAGDVDSAYEQALTGVLASTQDGTLLRGEVLSRWQDFVGTGEFFRSLESGIGRLRDRITSFFRGRPAPPEEVETAIETGLHAVLVEQAAAASEESAQRWRQDAAGRALVTGQDPARLPADFSDRAAAEIRGWQGDLIALIEHEGAGKRTMARISALGVNGVAVTLMIVSFAATGGLLGIEVGIAGGTAVVAQKLLESIFGEDAVRRLAQRSQANLVDRITGLLQADARRFTALLDGVRDQEETGQLRTLAPELRRLAGREG</sequence>
<evidence type="ECO:0000256" key="1">
    <source>
        <dbReference type="SAM" id="MobiDB-lite"/>
    </source>
</evidence>
<dbReference type="Gene3D" id="3.40.50.300">
    <property type="entry name" value="P-loop containing nucleotide triphosphate hydrolases"/>
    <property type="match status" value="1"/>
</dbReference>
<feature type="region of interest" description="Disordered" evidence="1">
    <location>
        <begin position="130"/>
        <end position="150"/>
    </location>
</feature>
<evidence type="ECO:0000259" key="2">
    <source>
        <dbReference type="Pfam" id="PF00350"/>
    </source>
</evidence>
<keyword evidence="4" id="KW-1185">Reference proteome</keyword>
<dbReference type="InterPro" id="IPR045063">
    <property type="entry name" value="Dynamin_N"/>
</dbReference>
<name>A0ABV6F173_9MICC</name>
<reference evidence="3 4" key="1">
    <citation type="submission" date="2024-09" db="EMBL/GenBank/DDBJ databases">
        <authorList>
            <person name="Sun Q."/>
            <person name="Mori K."/>
        </authorList>
    </citation>
    <scope>NUCLEOTIDE SEQUENCE [LARGE SCALE GENOMIC DNA]</scope>
    <source>
        <strain evidence="3 4">CCM 7609</strain>
    </source>
</reference>
<dbReference type="Proteomes" id="UP001589766">
    <property type="component" value="Unassembled WGS sequence"/>
</dbReference>
<dbReference type="SUPFAM" id="SSF52540">
    <property type="entry name" value="P-loop containing nucleoside triphosphate hydrolases"/>
    <property type="match status" value="1"/>
</dbReference>
<dbReference type="InterPro" id="IPR027417">
    <property type="entry name" value="P-loop_NTPase"/>
</dbReference>
<accession>A0ABV6F173</accession>
<proteinExistence type="predicted"/>
<comment type="caution">
    <text evidence="3">The sequence shown here is derived from an EMBL/GenBank/DDBJ whole genome shotgun (WGS) entry which is preliminary data.</text>
</comment>
<evidence type="ECO:0000313" key="4">
    <source>
        <dbReference type="Proteomes" id="UP001589766"/>
    </source>
</evidence>
<protein>
    <submittedName>
        <fullName evidence="3">Dynamin family protein</fullName>
    </submittedName>
</protein>
<organism evidence="3 4">
    <name type="scientific">Citricoccus parietis</name>
    <dbReference type="NCBI Taxonomy" id="592307"/>
    <lineage>
        <taxon>Bacteria</taxon>
        <taxon>Bacillati</taxon>
        <taxon>Actinomycetota</taxon>
        <taxon>Actinomycetes</taxon>
        <taxon>Micrococcales</taxon>
        <taxon>Micrococcaceae</taxon>
        <taxon>Citricoccus</taxon>
    </lineage>
</organism>
<evidence type="ECO:0000313" key="3">
    <source>
        <dbReference type="EMBL" id="MFC0247260.1"/>
    </source>
</evidence>
<gene>
    <name evidence="3" type="ORF">ACFFIO_01955</name>
</gene>